<dbReference type="NCBIfam" id="TIGR00525">
    <property type="entry name" value="folB"/>
    <property type="match status" value="1"/>
</dbReference>
<keyword evidence="4 6" id="KW-0289">Folate biosynthesis</keyword>
<sequence length="120" mass="13398">MGDKIILKGMQFHGRHGVFPEEKAMGQKFVVDLELSADLKKAGQTDDLAHTLNYADIYGLVKGIVTGKSFNLLEALAENIAQAILQNYQVKKVKVRVEKPQAPISGIFDYMAVEIKREKH</sequence>
<dbReference type="NCBIfam" id="TIGR00526">
    <property type="entry name" value="folB_dom"/>
    <property type="match status" value="1"/>
</dbReference>
<dbReference type="SMART" id="SM00905">
    <property type="entry name" value="FolB"/>
    <property type="match status" value="1"/>
</dbReference>
<comment type="similarity">
    <text evidence="3 6">Belongs to the DHNA family.</text>
</comment>
<dbReference type="AlphaFoldDB" id="D5X9M8"/>
<dbReference type="UniPathway" id="UPA00077">
    <property type="reaction ID" value="UER00154"/>
</dbReference>
<dbReference type="InterPro" id="IPR006157">
    <property type="entry name" value="FolB_dom"/>
</dbReference>
<evidence type="ECO:0000256" key="4">
    <source>
        <dbReference type="ARBA" id="ARBA00022909"/>
    </source>
</evidence>
<dbReference type="HOGENOM" id="CLU_112632_1_3_9"/>
<dbReference type="InterPro" id="IPR043133">
    <property type="entry name" value="GTP-CH-I_C/QueF"/>
</dbReference>
<gene>
    <name evidence="8" type="ordered locus">TherJR_0211</name>
</gene>
<dbReference type="KEGG" id="tjr:TherJR_0211"/>
<evidence type="ECO:0000259" key="7">
    <source>
        <dbReference type="SMART" id="SM00905"/>
    </source>
</evidence>
<dbReference type="EMBL" id="CP002028">
    <property type="protein sequence ID" value="ADG81099.1"/>
    <property type="molecule type" value="Genomic_DNA"/>
</dbReference>
<evidence type="ECO:0000256" key="1">
    <source>
        <dbReference type="ARBA" id="ARBA00001353"/>
    </source>
</evidence>
<dbReference type="GO" id="GO:0005737">
    <property type="term" value="C:cytoplasm"/>
    <property type="evidence" value="ECO:0007669"/>
    <property type="project" value="TreeGrafter"/>
</dbReference>
<dbReference type="InterPro" id="IPR006156">
    <property type="entry name" value="Dihydroneopterin_aldolase"/>
</dbReference>
<dbReference type="PANTHER" id="PTHR42844:SF1">
    <property type="entry name" value="DIHYDRONEOPTERIN ALDOLASE 1-RELATED"/>
    <property type="match status" value="1"/>
</dbReference>
<evidence type="ECO:0000256" key="3">
    <source>
        <dbReference type="ARBA" id="ARBA00005708"/>
    </source>
</evidence>
<dbReference type="RefSeq" id="WP_013119127.1">
    <property type="nucleotide sequence ID" value="NC_014152.1"/>
</dbReference>
<dbReference type="EC" id="4.1.2.25" evidence="6"/>
<proteinExistence type="inferred from homology"/>
<protein>
    <recommendedName>
        <fullName evidence="6">7,8-dihydroneopterin aldolase</fullName>
        <ecNumber evidence="6">4.1.2.25</ecNumber>
    </recommendedName>
</protein>
<dbReference type="Gene3D" id="3.30.1130.10">
    <property type="match status" value="1"/>
</dbReference>
<dbReference type="GO" id="GO:0046654">
    <property type="term" value="P:tetrahydrofolate biosynthetic process"/>
    <property type="evidence" value="ECO:0007669"/>
    <property type="project" value="UniProtKB-UniRule"/>
</dbReference>
<dbReference type="GO" id="GO:0046656">
    <property type="term" value="P:folic acid biosynthetic process"/>
    <property type="evidence" value="ECO:0007669"/>
    <property type="project" value="UniProtKB-UniRule"/>
</dbReference>
<keyword evidence="9" id="KW-1185">Reference proteome</keyword>
<organism evidence="8 9">
    <name type="scientific">Thermincola potens (strain JR)</name>
    <dbReference type="NCBI Taxonomy" id="635013"/>
    <lineage>
        <taxon>Bacteria</taxon>
        <taxon>Bacillati</taxon>
        <taxon>Bacillota</taxon>
        <taxon>Clostridia</taxon>
        <taxon>Eubacteriales</taxon>
        <taxon>Thermincolaceae</taxon>
        <taxon>Thermincola</taxon>
    </lineage>
</organism>
<keyword evidence="5 6" id="KW-0456">Lyase</keyword>
<evidence type="ECO:0000256" key="5">
    <source>
        <dbReference type="ARBA" id="ARBA00023239"/>
    </source>
</evidence>
<dbReference type="GO" id="GO:0004150">
    <property type="term" value="F:dihydroneopterin aldolase activity"/>
    <property type="evidence" value="ECO:0007669"/>
    <property type="project" value="UniProtKB-UniRule"/>
</dbReference>
<dbReference type="OrthoDB" id="9808041at2"/>
<accession>D5X9M8</accession>
<feature type="domain" description="Dihydroneopterin aldolase/epimerase" evidence="7">
    <location>
        <begin position="5"/>
        <end position="117"/>
    </location>
</feature>
<dbReference type="FunFam" id="3.30.1130.10:FF:000003">
    <property type="entry name" value="7,8-dihydroneopterin aldolase"/>
    <property type="match status" value="1"/>
</dbReference>
<dbReference type="CDD" id="cd00534">
    <property type="entry name" value="DHNA_DHNTPE"/>
    <property type="match status" value="1"/>
</dbReference>
<dbReference type="PANTHER" id="PTHR42844">
    <property type="entry name" value="DIHYDRONEOPTERIN ALDOLASE 1-RELATED"/>
    <property type="match status" value="1"/>
</dbReference>
<dbReference type="STRING" id="635013.TherJR_0211"/>
<dbReference type="Pfam" id="PF02152">
    <property type="entry name" value="FolB"/>
    <property type="match status" value="1"/>
</dbReference>
<dbReference type="Proteomes" id="UP000002377">
    <property type="component" value="Chromosome"/>
</dbReference>
<evidence type="ECO:0000256" key="2">
    <source>
        <dbReference type="ARBA" id="ARBA00005013"/>
    </source>
</evidence>
<evidence type="ECO:0000256" key="6">
    <source>
        <dbReference type="RuleBase" id="RU362079"/>
    </source>
</evidence>
<evidence type="ECO:0000313" key="9">
    <source>
        <dbReference type="Proteomes" id="UP000002377"/>
    </source>
</evidence>
<comment type="catalytic activity">
    <reaction evidence="1 6">
        <text>7,8-dihydroneopterin = 6-hydroxymethyl-7,8-dihydropterin + glycolaldehyde</text>
        <dbReference type="Rhea" id="RHEA:10540"/>
        <dbReference type="ChEBI" id="CHEBI:17001"/>
        <dbReference type="ChEBI" id="CHEBI:17071"/>
        <dbReference type="ChEBI" id="CHEBI:44841"/>
        <dbReference type="EC" id="4.1.2.25"/>
    </reaction>
</comment>
<evidence type="ECO:0000313" key="8">
    <source>
        <dbReference type="EMBL" id="ADG81099.1"/>
    </source>
</evidence>
<dbReference type="eggNOG" id="COG1539">
    <property type="taxonomic scope" value="Bacteria"/>
</dbReference>
<reference evidence="8 9" key="1">
    <citation type="submission" date="2010-05" db="EMBL/GenBank/DDBJ databases">
        <title>Complete sequence of Thermincola sp. JR.</title>
        <authorList>
            <consortium name="US DOE Joint Genome Institute"/>
            <person name="Lucas S."/>
            <person name="Copeland A."/>
            <person name="Lapidus A."/>
            <person name="Cheng J.-F."/>
            <person name="Bruce D."/>
            <person name="Goodwin L."/>
            <person name="Pitluck S."/>
            <person name="Chertkov O."/>
            <person name="Detter J.C."/>
            <person name="Han C."/>
            <person name="Tapia R."/>
            <person name="Land M."/>
            <person name="Hauser L."/>
            <person name="Kyrpides N."/>
            <person name="Mikhailova N."/>
            <person name="Hazen T.C."/>
            <person name="Woyke T."/>
        </authorList>
    </citation>
    <scope>NUCLEOTIDE SEQUENCE [LARGE SCALE GENOMIC DNA]</scope>
    <source>
        <strain evidence="8 9">JR</strain>
    </source>
</reference>
<dbReference type="SUPFAM" id="SSF55620">
    <property type="entry name" value="Tetrahydrobiopterin biosynthesis enzymes-like"/>
    <property type="match status" value="1"/>
</dbReference>
<name>D5X9M8_THEPJ</name>
<comment type="pathway">
    <text evidence="2 6">Cofactor biosynthesis; tetrahydrofolate biosynthesis; 2-amino-4-hydroxy-6-hydroxymethyl-7,8-dihydropteridine diphosphate from 7,8-dihydroneopterin triphosphate: step 3/4.</text>
</comment>
<comment type="function">
    <text evidence="6">Catalyzes the conversion of 7,8-dihydroneopterin to 6-hydroxymethyl-7,8-dihydropterin.</text>
</comment>